<dbReference type="OrthoDB" id="539541at2759"/>
<dbReference type="InterPro" id="IPR022803">
    <property type="entry name" value="Ribosomal_uL5_dom_sf"/>
</dbReference>
<dbReference type="Pfam" id="PF00673">
    <property type="entry name" value="Ribosomal_L5_C"/>
    <property type="match status" value="1"/>
</dbReference>
<feature type="region of interest" description="Disordered" evidence="5">
    <location>
        <begin position="102"/>
        <end position="159"/>
    </location>
</feature>
<dbReference type="Pfam" id="PF00281">
    <property type="entry name" value="Ribosomal_L5"/>
    <property type="match status" value="1"/>
</dbReference>
<dbReference type="AlphaFoldDB" id="A0A8H2VMV9"/>
<keyword evidence="9" id="KW-1185">Reference proteome</keyword>
<name>A0A8H2VMV9_9HELO</name>
<dbReference type="InterPro" id="IPR031309">
    <property type="entry name" value="Ribosomal_uL5_C"/>
</dbReference>
<evidence type="ECO:0000256" key="2">
    <source>
        <dbReference type="ARBA" id="ARBA00022980"/>
    </source>
</evidence>
<comment type="similarity">
    <text evidence="1">Belongs to the universal ribosomal protein uL5 family.</text>
</comment>
<dbReference type="GO" id="GO:0006412">
    <property type="term" value="P:translation"/>
    <property type="evidence" value="ECO:0007669"/>
    <property type="project" value="InterPro"/>
</dbReference>
<keyword evidence="3" id="KW-0687">Ribonucleoprotein</keyword>
<comment type="caution">
    <text evidence="8">The sequence shown here is derived from an EMBL/GenBank/DDBJ whole genome shotgun (WGS) entry which is preliminary data.</text>
</comment>
<evidence type="ECO:0000259" key="6">
    <source>
        <dbReference type="Pfam" id="PF00281"/>
    </source>
</evidence>
<feature type="domain" description="Large ribosomal subunit protein uL5 C-terminal" evidence="7">
    <location>
        <begin position="285"/>
        <end position="384"/>
    </location>
</feature>
<dbReference type="InterPro" id="IPR002132">
    <property type="entry name" value="Ribosomal_uL5"/>
</dbReference>
<proteinExistence type="inferred from homology"/>
<evidence type="ECO:0000256" key="5">
    <source>
        <dbReference type="SAM" id="MobiDB-lite"/>
    </source>
</evidence>
<evidence type="ECO:0000256" key="3">
    <source>
        <dbReference type="ARBA" id="ARBA00023274"/>
    </source>
</evidence>
<dbReference type="Proteomes" id="UP000624404">
    <property type="component" value="Unassembled WGS sequence"/>
</dbReference>
<dbReference type="FunFam" id="3.30.1440.10:FF:000001">
    <property type="entry name" value="50S ribosomal protein L5"/>
    <property type="match status" value="1"/>
</dbReference>
<dbReference type="GO" id="GO:0003735">
    <property type="term" value="F:structural constituent of ribosome"/>
    <property type="evidence" value="ECO:0007669"/>
    <property type="project" value="InterPro"/>
</dbReference>
<dbReference type="SUPFAM" id="SSF55282">
    <property type="entry name" value="RL5-like"/>
    <property type="match status" value="1"/>
</dbReference>
<evidence type="ECO:0000256" key="1">
    <source>
        <dbReference type="ARBA" id="ARBA00008553"/>
    </source>
</evidence>
<keyword evidence="2" id="KW-0689">Ribosomal protein</keyword>
<evidence type="ECO:0000313" key="9">
    <source>
        <dbReference type="Proteomes" id="UP000624404"/>
    </source>
</evidence>
<dbReference type="EMBL" id="CAJHIA010000003">
    <property type="protein sequence ID" value="CAD6441230.1"/>
    <property type="molecule type" value="Genomic_DNA"/>
</dbReference>
<dbReference type="PANTHER" id="PTHR11994">
    <property type="entry name" value="60S RIBOSOMAL PROTEIN L11-RELATED"/>
    <property type="match status" value="1"/>
</dbReference>
<gene>
    <name evidence="8" type="ORF">SCLTRI_LOCUS1018</name>
</gene>
<feature type="domain" description="Large ribosomal subunit protein uL5 N-terminal" evidence="6">
    <location>
        <begin position="228"/>
        <end position="281"/>
    </location>
</feature>
<organism evidence="8 9">
    <name type="scientific">Sclerotinia trifoliorum</name>
    <dbReference type="NCBI Taxonomy" id="28548"/>
    <lineage>
        <taxon>Eukaryota</taxon>
        <taxon>Fungi</taxon>
        <taxon>Dikarya</taxon>
        <taxon>Ascomycota</taxon>
        <taxon>Pezizomycotina</taxon>
        <taxon>Leotiomycetes</taxon>
        <taxon>Helotiales</taxon>
        <taxon>Sclerotiniaceae</taxon>
        <taxon>Sclerotinia</taxon>
    </lineage>
</organism>
<evidence type="ECO:0000313" key="8">
    <source>
        <dbReference type="EMBL" id="CAD6441230.1"/>
    </source>
</evidence>
<protein>
    <recommendedName>
        <fullName evidence="4">Large ribosomal subunit protein uL5m</fullName>
    </recommendedName>
</protein>
<sequence>MLGCLISKLRQIWRYFLILSLGERVEPISLDTHNNMALRDISSTLCRFSRREIRSTPGAIGRNCRRYASGETVAAKEIPEDFQDLESQSSFTSTSVPNEVIESYDPLKSAQGRKRELPASRYQFRSPRYYRGPLHPHQPPPRSDPASREFVPGPFGSNRLEQTYTSTISHDIMTMAYVHKPPGTVTIPKDDRLRTWDDSSPYHKGRPKRGPRGGDVLRLIEQDINWRNIPKIEEITVHSMIKGALGDSAYLHVAGIVLQSITGVRPEVHKASHSVAQFGIRKGMPVSLTCTMRNNDALEFLDKCINVVFPKIKDWQGVKGSTGDGSGNLSFGFNREGTILFPEVQVNYDMYPPRLIPGFHVTVKTTATSDRHARLLLSAMGIPFYGKLVD</sequence>
<dbReference type="GO" id="GO:1990904">
    <property type="term" value="C:ribonucleoprotein complex"/>
    <property type="evidence" value="ECO:0007669"/>
    <property type="project" value="UniProtKB-KW"/>
</dbReference>
<accession>A0A8H2VMV9</accession>
<reference evidence="8" key="1">
    <citation type="submission" date="2020-10" db="EMBL/GenBank/DDBJ databases">
        <authorList>
            <person name="Kusch S."/>
        </authorList>
    </citation>
    <scope>NUCLEOTIDE SEQUENCE</scope>
    <source>
        <strain evidence="8">SwB9</strain>
    </source>
</reference>
<evidence type="ECO:0000259" key="7">
    <source>
        <dbReference type="Pfam" id="PF00673"/>
    </source>
</evidence>
<dbReference type="InterPro" id="IPR031310">
    <property type="entry name" value="Ribosomal_uL5_N"/>
</dbReference>
<dbReference type="Gene3D" id="3.30.1440.10">
    <property type="match status" value="1"/>
</dbReference>
<dbReference type="GO" id="GO:0005840">
    <property type="term" value="C:ribosome"/>
    <property type="evidence" value="ECO:0007669"/>
    <property type="project" value="UniProtKB-KW"/>
</dbReference>
<evidence type="ECO:0000256" key="4">
    <source>
        <dbReference type="ARBA" id="ARBA00040368"/>
    </source>
</evidence>